<dbReference type="EMBL" id="CAJZAG010000012">
    <property type="protein sequence ID" value="CAG9183835.1"/>
    <property type="molecule type" value="Genomic_DNA"/>
</dbReference>
<dbReference type="RefSeq" id="WP_223994034.1">
    <property type="nucleotide sequence ID" value="NZ_CAJZAG010000012.1"/>
</dbReference>
<accession>A0ABN7ZHS6</accession>
<sequence>MTALTITEGLDAADYPAVAAKVAAHGVRDRWCAARAEGRECACLGCANQHLTWAEYECWKKYDPAFNRIGHDDCRSAPDAPV</sequence>
<keyword evidence="2" id="KW-1185">Reference proteome</keyword>
<dbReference type="Proteomes" id="UP000706525">
    <property type="component" value="Unassembled WGS sequence"/>
</dbReference>
<evidence type="ECO:0000313" key="2">
    <source>
        <dbReference type="Proteomes" id="UP000706525"/>
    </source>
</evidence>
<gene>
    <name evidence="1" type="ORF">LMG32289_05436</name>
</gene>
<proteinExistence type="predicted"/>
<organism evidence="1 2">
    <name type="scientific">Cupriavidus pampae</name>
    <dbReference type="NCBI Taxonomy" id="659251"/>
    <lineage>
        <taxon>Bacteria</taxon>
        <taxon>Pseudomonadati</taxon>
        <taxon>Pseudomonadota</taxon>
        <taxon>Betaproteobacteria</taxon>
        <taxon>Burkholderiales</taxon>
        <taxon>Burkholderiaceae</taxon>
        <taxon>Cupriavidus</taxon>
    </lineage>
</organism>
<protein>
    <submittedName>
        <fullName evidence="1">Uncharacterized protein</fullName>
    </submittedName>
</protein>
<evidence type="ECO:0000313" key="1">
    <source>
        <dbReference type="EMBL" id="CAG9183835.1"/>
    </source>
</evidence>
<name>A0ABN7ZHS6_9BURK</name>
<reference evidence="1 2" key="1">
    <citation type="submission" date="2021-08" db="EMBL/GenBank/DDBJ databases">
        <authorList>
            <person name="Peeters C."/>
        </authorList>
    </citation>
    <scope>NUCLEOTIDE SEQUENCE [LARGE SCALE GENOMIC DNA]</scope>
    <source>
        <strain evidence="1 2">LMG 32289</strain>
    </source>
</reference>
<comment type="caution">
    <text evidence="1">The sequence shown here is derived from an EMBL/GenBank/DDBJ whole genome shotgun (WGS) entry which is preliminary data.</text>
</comment>